<evidence type="ECO:0000256" key="1">
    <source>
        <dbReference type="SAM" id="MobiDB-lite"/>
    </source>
</evidence>
<dbReference type="EMBL" id="JAMZMK010011861">
    <property type="protein sequence ID" value="KAI7725772.1"/>
    <property type="molecule type" value="Genomic_DNA"/>
</dbReference>
<dbReference type="Proteomes" id="UP001206925">
    <property type="component" value="Unassembled WGS sequence"/>
</dbReference>
<reference evidence="2" key="1">
    <citation type="submission" date="2022-06" db="EMBL/GenBank/DDBJ databases">
        <title>Uncovering the hologenomic basis of an extraordinary plant invasion.</title>
        <authorList>
            <person name="Bieker V.C."/>
            <person name="Martin M.D."/>
            <person name="Gilbert T."/>
            <person name="Hodgins K."/>
            <person name="Battlay P."/>
            <person name="Petersen B."/>
            <person name="Wilson J."/>
        </authorList>
    </citation>
    <scope>NUCLEOTIDE SEQUENCE</scope>
    <source>
        <strain evidence="2">AA19_3_7</strain>
        <tissue evidence="2">Leaf</tissue>
    </source>
</reference>
<organism evidence="2 3">
    <name type="scientific">Ambrosia artemisiifolia</name>
    <name type="common">Common ragweed</name>
    <dbReference type="NCBI Taxonomy" id="4212"/>
    <lineage>
        <taxon>Eukaryota</taxon>
        <taxon>Viridiplantae</taxon>
        <taxon>Streptophyta</taxon>
        <taxon>Embryophyta</taxon>
        <taxon>Tracheophyta</taxon>
        <taxon>Spermatophyta</taxon>
        <taxon>Magnoliopsida</taxon>
        <taxon>eudicotyledons</taxon>
        <taxon>Gunneridae</taxon>
        <taxon>Pentapetalae</taxon>
        <taxon>asterids</taxon>
        <taxon>campanulids</taxon>
        <taxon>Asterales</taxon>
        <taxon>Asteraceae</taxon>
        <taxon>Asteroideae</taxon>
        <taxon>Heliantheae alliance</taxon>
        <taxon>Heliantheae</taxon>
        <taxon>Ambrosia</taxon>
    </lineage>
</organism>
<sequence>GAGDCAPKHEGESKLIRKSRTTTKPPSLLPGLHLDGAVSKGTADKGDGEDGLVQLTIVAYLLGKDIRGAGQ</sequence>
<gene>
    <name evidence="2" type="ORF">M8C21_026326</name>
</gene>
<feature type="non-terminal residue" evidence="2">
    <location>
        <position position="71"/>
    </location>
</feature>
<comment type="caution">
    <text evidence="2">The sequence shown here is derived from an EMBL/GenBank/DDBJ whole genome shotgun (WGS) entry which is preliminary data.</text>
</comment>
<proteinExistence type="predicted"/>
<keyword evidence="3" id="KW-1185">Reference proteome</keyword>
<evidence type="ECO:0000313" key="3">
    <source>
        <dbReference type="Proteomes" id="UP001206925"/>
    </source>
</evidence>
<feature type="compositionally biased region" description="Basic and acidic residues" evidence="1">
    <location>
        <begin position="1"/>
        <end position="15"/>
    </location>
</feature>
<name>A0AAD5G2K2_AMBAR</name>
<feature type="region of interest" description="Disordered" evidence="1">
    <location>
        <begin position="1"/>
        <end position="49"/>
    </location>
</feature>
<accession>A0AAD5G2K2</accession>
<evidence type="ECO:0000313" key="2">
    <source>
        <dbReference type="EMBL" id="KAI7725772.1"/>
    </source>
</evidence>
<dbReference type="AlphaFoldDB" id="A0AAD5G2K2"/>
<protein>
    <submittedName>
        <fullName evidence="2">Uncharacterized protein</fullName>
    </submittedName>
</protein>